<dbReference type="InterPro" id="IPR028098">
    <property type="entry name" value="Glyco_trans_4-like_N"/>
</dbReference>
<dbReference type="Proteomes" id="UP001500394">
    <property type="component" value="Unassembled WGS sequence"/>
</dbReference>
<feature type="domain" description="Glycosyltransferase subfamily 4-like N-terminal" evidence="3">
    <location>
        <begin position="64"/>
        <end position="170"/>
    </location>
</feature>
<dbReference type="Pfam" id="PF13439">
    <property type="entry name" value="Glyco_transf_4"/>
    <property type="match status" value="1"/>
</dbReference>
<name>A0ABP8R2B4_9SPHI</name>
<feature type="domain" description="Glycosyl transferase family 1" evidence="2">
    <location>
        <begin position="184"/>
        <end position="340"/>
    </location>
</feature>
<keyword evidence="1" id="KW-0808">Transferase</keyword>
<organism evidence="4 5">
    <name type="scientific">Sphingobacterium thermophilum</name>
    <dbReference type="NCBI Taxonomy" id="768534"/>
    <lineage>
        <taxon>Bacteria</taxon>
        <taxon>Pseudomonadati</taxon>
        <taxon>Bacteroidota</taxon>
        <taxon>Sphingobacteriia</taxon>
        <taxon>Sphingobacteriales</taxon>
        <taxon>Sphingobacteriaceae</taxon>
        <taxon>Sphingobacterium</taxon>
    </lineage>
</organism>
<evidence type="ECO:0000256" key="1">
    <source>
        <dbReference type="ARBA" id="ARBA00022679"/>
    </source>
</evidence>
<dbReference type="CDD" id="cd03809">
    <property type="entry name" value="GT4_MtfB-like"/>
    <property type="match status" value="1"/>
</dbReference>
<dbReference type="PANTHER" id="PTHR46401:SF2">
    <property type="entry name" value="GLYCOSYLTRANSFERASE WBBK-RELATED"/>
    <property type="match status" value="1"/>
</dbReference>
<dbReference type="RefSeq" id="WP_345067080.1">
    <property type="nucleotide sequence ID" value="NZ_BAABGR010000015.1"/>
</dbReference>
<keyword evidence="5" id="KW-1185">Reference proteome</keyword>
<dbReference type="Gene3D" id="3.40.50.2000">
    <property type="entry name" value="Glycogen Phosphorylase B"/>
    <property type="match status" value="2"/>
</dbReference>
<reference evidence="5" key="1">
    <citation type="journal article" date="2019" name="Int. J. Syst. Evol. Microbiol.">
        <title>The Global Catalogue of Microorganisms (GCM) 10K type strain sequencing project: providing services to taxonomists for standard genome sequencing and annotation.</title>
        <authorList>
            <consortium name="The Broad Institute Genomics Platform"/>
            <consortium name="The Broad Institute Genome Sequencing Center for Infectious Disease"/>
            <person name="Wu L."/>
            <person name="Ma J."/>
        </authorList>
    </citation>
    <scope>NUCLEOTIDE SEQUENCE [LARGE SCALE GENOMIC DNA]</scope>
    <source>
        <strain evidence="5">JCM 17858</strain>
    </source>
</reference>
<proteinExistence type="predicted"/>
<dbReference type="Pfam" id="PF00534">
    <property type="entry name" value="Glycos_transf_1"/>
    <property type="match status" value="1"/>
</dbReference>
<sequence length="364" mass="41708">MRIGFDAKRYFLNKSGLGNYSRDLIRILETYYPQNEYIKYTPKFIGLGDDTVKTPSGILASTFPSLWRNKWIVSDLVKDQIDIYHGLSGEIPVGLDHTNIKSVVTIHDLIFLKLPHLYKPIDRAIYNKKFRYAVNHADKVVAISQQTKQDIVEYYNVEDGRIEVIYQGCHPAFKIPKSQEAKDQLRRQYNLPQNFILNVGSIEPRKNAFQIVKAIETLDIPLIVIGKETKYSDSIKKYIEERGLQGRIQLLQGFTMEELSTIYAMAEAFVYPSMYEGFGIPIIEALYSGTPVITTRSGVFPEAGGPSSLYVDPQNIEELRHAIEKVLQDSSLRQKMIHDALEYVQQFNDDKIAAQWNALYHTLS</sequence>
<comment type="caution">
    <text evidence="4">The sequence shown here is derived from an EMBL/GenBank/DDBJ whole genome shotgun (WGS) entry which is preliminary data.</text>
</comment>
<evidence type="ECO:0000259" key="3">
    <source>
        <dbReference type="Pfam" id="PF13439"/>
    </source>
</evidence>
<protein>
    <submittedName>
        <fullName evidence="4">Glycosyltransferase family 1 protein</fullName>
    </submittedName>
</protein>
<dbReference type="InterPro" id="IPR001296">
    <property type="entry name" value="Glyco_trans_1"/>
</dbReference>
<dbReference type="SUPFAM" id="SSF53756">
    <property type="entry name" value="UDP-Glycosyltransferase/glycogen phosphorylase"/>
    <property type="match status" value="1"/>
</dbReference>
<accession>A0ABP8R2B4</accession>
<evidence type="ECO:0000259" key="2">
    <source>
        <dbReference type="Pfam" id="PF00534"/>
    </source>
</evidence>
<dbReference type="PANTHER" id="PTHR46401">
    <property type="entry name" value="GLYCOSYLTRANSFERASE WBBK-RELATED"/>
    <property type="match status" value="1"/>
</dbReference>
<dbReference type="EMBL" id="BAABGR010000015">
    <property type="protein sequence ID" value="GAA4516433.1"/>
    <property type="molecule type" value="Genomic_DNA"/>
</dbReference>
<gene>
    <name evidence="4" type="ORF">GCM10023173_15730</name>
</gene>
<evidence type="ECO:0000313" key="4">
    <source>
        <dbReference type="EMBL" id="GAA4516433.1"/>
    </source>
</evidence>
<evidence type="ECO:0000313" key="5">
    <source>
        <dbReference type="Proteomes" id="UP001500394"/>
    </source>
</evidence>